<keyword evidence="9" id="KW-1185">Reference proteome</keyword>
<evidence type="ECO:0000313" key="9">
    <source>
        <dbReference type="Proteomes" id="UP000438476"/>
    </source>
</evidence>
<dbReference type="GO" id="GO:0005886">
    <property type="term" value="C:plasma membrane"/>
    <property type="evidence" value="ECO:0007669"/>
    <property type="project" value="UniProtKB-SubCell"/>
</dbReference>
<evidence type="ECO:0000313" key="8">
    <source>
        <dbReference type="EMBL" id="MXO66341.1"/>
    </source>
</evidence>
<sequence>MQFIHLSLDKYLPRSVRPVLAGLSAYASAEMITRVVRIGAILVIARRTDPALLGTAAAALSLFELIRVLANAGIGQRIIAASDAELPAICNTAARLFWAICLSVSIIQLTIAGGLYLFTVQDEAALMLAVLSAVYLIMPPGLVQIFLLMRAGRLGATARIGATQTMADHIFTVGLVLIWPTAWAIVLPKLLTAPIWTVLARRAQPWSPDRSAGYAPVRHFHGFGFAILGSELLGALRLQADKLIIAALLGVEALGLYYFAFNAGLGITQSFTSAFGTVVFPHLCRAGDEQERQARLREASSLGLLFLVPLIAAQGLLAPFYVPFLFGNEWTPAAPYLSLLCLAALPLFCGSALSAAYRADQRPGRETRLAAIATAAGLAGLTVGATYSLTLACAGYSAGLAITLIPAALKRVLPTSPIHTAKEATS</sequence>
<evidence type="ECO:0000256" key="1">
    <source>
        <dbReference type="ARBA" id="ARBA00004651"/>
    </source>
</evidence>
<keyword evidence="4 7" id="KW-0812">Transmembrane</keyword>
<reference evidence="8 9" key="1">
    <citation type="submission" date="2019-12" db="EMBL/GenBank/DDBJ databases">
        <title>Genomic-based taxomic classification of the family Erythrobacteraceae.</title>
        <authorList>
            <person name="Xu L."/>
        </authorList>
    </citation>
    <scope>NUCLEOTIDE SEQUENCE [LARGE SCALE GENOMIC DNA]</scope>
    <source>
        <strain evidence="8 9">LMG 29518</strain>
    </source>
</reference>
<comment type="subcellular location">
    <subcellularLocation>
        <location evidence="1">Cell membrane</location>
        <topology evidence="1">Multi-pass membrane protein</topology>
    </subcellularLocation>
</comment>
<name>A0A6I4T899_9SPHN</name>
<comment type="caution">
    <text evidence="8">The sequence shown here is derived from an EMBL/GenBank/DDBJ whole genome shotgun (WGS) entry which is preliminary data.</text>
</comment>
<comment type="similarity">
    <text evidence="2">Belongs to the polysaccharide synthase family.</text>
</comment>
<feature type="transmembrane region" description="Helical" evidence="7">
    <location>
        <begin position="170"/>
        <end position="199"/>
    </location>
</feature>
<feature type="transmembrane region" description="Helical" evidence="7">
    <location>
        <begin position="243"/>
        <end position="261"/>
    </location>
</feature>
<evidence type="ECO:0000256" key="5">
    <source>
        <dbReference type="ARBA" id="ARBA00022989"/>
    </source>
</evidence>
<evidence type="ECO:0000256" key="7">
    <source>
        <dbReference type="SAM" id="Phobius"/>
    </source>
</evidence>
<evidence type="ECO:0000256" key="2">
    <source>
        <dbReference type="ARBA" id="ARBA00007430"/>
    </source>
</evidence>
<organism evidence="8 9">
    <name type="scientific">Altericroceibacterium endophyticum</name>
    <dbReference type="NCBI Taxonomy" id="1808508"/>
    <lineage>
        <taxon>Bacteria</taxon>
        <taxon>Pseudomonadati</taxon>
        <taxon>Pseudomonadota</taxon>
        <taxon>Alphaproteobacteria</taxon>
        <taxon>Sphingomonadales</taxon>
        <taxon>Erythrobacteraceae</taxon>
        <taxon>Altericroceibacterium</taxon>
    </lineage>
</organism>
<dbReference type="RefSeq" id="WP_160736796.1">
    <property type="nucleotide sequence ID" value="NZ_WTYT01000005.1"/>
</dbReference>
<feature type="transmembrane region" description="Helical" evidence="7">
    <location>
        <begin position="304"/>
        <end position="324"/>
    </location>
</feature>
<keyword evidence="3" id="KW-1003">Cell membrane</keyword>
<dbReference type="InterPro" id="IPR050833">
    <property type="entry name" value="Poly_Biosynth_Transport"/>
</dbReference>
<evidence type="ECO:0000256" key="4">
    <source>
        <dbReference type="ARBA" id="ARBA00022692"/>
    </source>
</evidence>
<dbReference type="Proteomes" id="UP000438476">
    <property type="component" value="Unassembled WGS sequence"/>
</dbReference>
<dbReference type="EMBL" id="WTYT01000005">
    <property type="protein sequence ID" value="MXO66341.1"/>
    <property type="molecule type" value="Genomic_DNA"/>
</dbReference>
<dbReference type="Pfam" id="PF13440">
    <property type="entry name" value="Polysacc_synt_3"/>
    <property type="match status" value="1"/>
</dbReference>
<dbReference type="OrthoDB" id="9770347at2"/>
<feature type="transmembrane region" description="Helical" evidence="7">
    <location>
        <begin position="336"/>
        <end position="357"/>
    </location>
</feature>
<keyword evidence="5 7" id="KW-1133">Transmembrane helix</keyword>
<proteinExistence type="inferred from homology"/>
<gene>
    <name evidence="8" type="ORF">GRI91_11285</name>
</gene>
<evidence type="ECO:0000256" key="3">
    <source>
        <dbReference type="ARBA" id="ARBA00022475"/>
    </source>
</evidence>
<dbReference type="PANTHER" id="PTHR30250">
    <property type="entry name" value="PST FAMILY PREDICTED COLANIC ACID TRANSPORTER"/>
    <property type="match status" value="1"/>
</dbReference>
<accession>A0A6I4T899</accession>
<feature type="transmembrane region" description="Helical" evidence="7">
    <location>
        <begin position="369"/>
        <end position="389"/>
    </location>
</feature>
<dbReference type="PANTHER" id="PTHR30250:SF10">
    <property type="entry name" value="LIPOPOLYSACCHARIDE BIOSYNTHESIS PROTEIN WZXC"/>
    <property type="match status" value="1"/>
</dbReference>
<protein>
    <submittedName>
        <fullName evidence="8">Oligosaccharide flippase family protein</fullName>
    </submittedName>
</protein>
<feature type="transmembrane region" description="Helical" evidence="7">
    <location>
        <begin position="124"/>
        <end position="149"/>
    </location>
</feature>
<dbReference type="AlphaFoldDB" id="A0A6I4T899"/>
<keyword evidence="6 7" id="KW-0472">Membrane</keyword>
<evidence type="ECO:0000256" key="6">
    <source>
        <dbReference type="ARBA" id="ARBA00023136"/>
    </source>
</evidence>
<feature type="transmembrane region" description="Helical" evidence="7">
    <location>
        <begin position="96"/>
        <end position="118"/>
    </location>
</feature>